<evidence type="ECO:0000313" key="3">
    <source>
        <dbReference type="Proteomes" id="UP001303115"/>
    </source>
</evidence>
<gene>
    <name evidence="2" type="ORF">C8A01DRAFT_37841</name>
</gene>
<proteinExistence type="predicted"/>
<dbReference type="AlphaFoldDB" id="A0AAN6SPX2"/>
<feature type="region of interest" description="Disordered" evidence="1">
    <location>
        <begin position="1"/>
        <end position="104"/>
    </location>
</feature>
<name>A0AAN6SPX2_9PEZI</name>
<reference evidence="3" key="1">
    <citation type="journal article" date="2023" name="Mol. Phylogenet. Evol.">
        <title>Genome-scale phylogeny and comparative genomics of the fungal order Sordariales.</title>
        <authorList>
            <person name="Hensen N."/>
            <person name="Bonometti L."/>
            <person name="Westerberg I."/>
            <person name="Brannstrom I.O."/>
            <person name="Guillou S."/>
            <person name="Cros-Aarteil S."/>
            <person name="Calhoun S."/>
            <person name="Haridas S."/>
            <person name="Kuo A."/>
            <person name="Mondo S."/>
            <person name="Pangilinan J."/>
            <person name="Riley R."/>
            <person name="LaButti K."/>
            <person name="Andreopoulos B."/>
            <person name="Lipzen A."/>
            <person name="Chen C."/>
            <person name="Yan M."/>
            <person name="Daum C."/>
            <person name="Ng V."/>
            <person name="Clum A."/>
            <person name="Steindorff A."/>
            <person name="Ohm R.A."/>
            <person name="Martin F."/>
            <person name="Silar P."/>
            <person name="Natvig D.O."/>
            <person name="Lalanne C."/>
            <person name="Gautier V."/>
            <person name="Ament-Velasquez S.L."/>
            <person name="Kruys A."/>
            <person name="Hutchinson M.I."/>
            <person name="Powell A.J."/>
            <person name="Barry K."/>
            <person name="Miller A.N."/>
            <person name="Grigoriev I.V."/>
            <person name="Debuchy R."/>
            <person name="Gladieux P."/>
            <person name="Hiltunen Thoren M."/>
            <person name="Johannesson H."/>
        </authorList>
    </citation>
    <scope>NUCLEOTIDE SEQUENCE [LARGE SCALE GENOMIC DNA]</scope>
    <source>
        <strain evidence="3">CBS 284.82</strain>
    </source>
</reference>
<organism evidence="2 3">
    <name type="scientific">Parachaetomium inaequale</name>
    <dbReference type="NCBI Taxonomy" id="2588326"/>
    <lineage>
        <taxon>Eukaryota</taxon>
        <taxon>Fungi</taxon>
        <taxon>Dikarya</taxon>
        <taxon>Ascomycota</taxon>
        <taxon>Pezizomycotina</taxon>
        <taxon>Sordariomycetes</taxon>
        <taxon>Sordariomycetidae</taxon>
        <taxon>Sordariales</taxon>
        <taxon>Chaetomiaceae</taxon>
        <taxon>Parachaetomium</taxon>
    </lineage>
</organism>
<comment type="caution">
    <text evidence="2">The sequence shown here is derived from an EMBL/GenBank/DDBJ whole genome shotgun (WGS) entry which is preliminary data.</text>
</comment>
<feature type="non-terminal residue" evidence="2">
    <location>
        <position position="104"/>
    </location>
</feature>
<accession>A0AAN6SPX2</accession>
<evidence type="ECO:0000256" key="1">
    <source>
        <dbReference type="SAM" id="MobiDB-lite"/>
    </source>
</evidence>
<evidence type="ECO:0000313" key="2">
    <source>
        <dbReference type="EMBL" id="KAK4038257.1"/>
    </source>
</evidence>
<protein>
    <submittedName>
        <fullName evidence="2">Uncharacterized protein</fullName>
    </submittedName>
</protein>
<keyword evidence="3" id="KW-1185">Reference proteome</keyword>
<feature type="compositionally biased region" description="Basic and acidic residues" evidence="1">
    <location>
        <begin position="39"/>
        <end position="64"/>
    </location>
</feature>
<dbReference type="EMBL" id="MU854435">
    <property type="protein sequence ID" value="KAK4038257.1"/>
    <property type="molecule type" value="Genomic_DNA"/>
</dbReference>
<sequence>MASLPARSSHKPRVSSDAVRRKNLSKSVTEFFSKLRPSKRPERGGTARQTTDDGLEHHAAEPRSPRPTASCRKKRSGSLDRYGPDTIPARLWNTPITPPRRAHS</sequence>
<dbReference type="Proteomes" id="UP001303115">
    <property type="component" value="Unassembled WGS sequence"/>
</dbReference>